<evidence type="ECO:0000256" key="5">
    <source>
        <dbReference type="ARBA" id="ARBA00022692"/>
    </source>
</evidence>
<evidence type="ECO:0000256" key="8">
    <source>
        <dbReference type="ARBA" id="ARBA00023034"/>
    </source>
</evidence>
<dbReference type="GO" id="GO:0016758">
    <property type="term" value="F:hexosyltransferase activity"/>
    <property type="evidence" value="ECO:0007669"/>
    <property type="project" value="InterPro"/>
</dbReference>
<evidence type="ECO:0000256" key="4">
    <source>
        <dbReference type="ARBA" id="ARBA00022679"/>
    </source>
</evidence>
<comment type="similarity">
    <text evidence="2">Belongs to the glycosyltransferase 31 family.</text>
</comment>
<gene>
    <name evidence="12" type="ORF">Fcan01_09349</name>
</gene>
<evidence type="ECO:0000256" key="3">
    <source>
        <dbReference type="ARBA" id="ARBA00022676"/>
    </source>
</evidence>
<feature type="region of interest" description="Disordered" evidence="10">
    <location>
        <begin position="814"/>
        <end position="833"/>
    </location>
</feature>
<dbReference type="EMBL" id="LNIX01000004">
    <property type="protein sequence ID" value="OXA56632.1"/>
    <property type="molecule type" value="Genomic_DNA"/>
</dbReference>
<reference evidence="12 13" key="1">
    <citation type="submission" date="2015-12" db="EMBL/GenBank/DDBJ databases">
        <title>The genome of Folsomia candida.</title>
        <authorList>
            <person name="Faddeeva A."/>
            <person name="Derks M.F."/>
            <person name="Anvar Y."/>
            <person name="Smit S."/>
            <person name="Van Straalen N."/>
            <person name="Roelofs D."/>
        </authorList>
    </citation>
    <scope>NUCLEOTIDE SEQUENCE [LARGE SCALE GENOMIC DNA]</scope>
    <source>
        <strain evidence="12 13">VU population</strain>
        <tissue evidence="12">Whole body</tissue>
    </source>
</reference>
<evidence type="ECO:0000256" key="10">
    <source>
        <dbReference type="SAM" id="MobiDB-lite"/>
    </source>
</evidence>
<keyword evidence="13" id="KW-1185">Reference proteome</keyword>
<sequence length="1041" mass="118310">MFVQKCNMESTNRHHIRYFVRLCWNKRRCFIVLVSVAFFALVLFFNLIPTCIFRIPPENEQMPSWISTLNVDLIQLVAPEIDTVVKEPLHISRSSNHGDESPEAVIFIMSLPESFETRQGIRKTWYSWGKRLKIEILFFIGISSSNSSDISPKLNSEFQTYDDIILESHIETYYTLPIKVLRAMKYFLKTYTHPNRDDDMLPFFIKGDDDVFINLPNLASHLTQVKKSRQNCKAYIGGNLYTLASPSRDPRSKFYIPYSVYPACFWPNYVGGPLYIFSGVTVRLVFENGLFVLKKALVPFEDVLLTGFVGNRGCGIEISQVRGMYDVPWRVNRVLEDQDEKQFRDAISFSPLDGDEMMLTKVKSQLSRQPEIIEVRRALPTRISEIYWNFFDGGVFRTLRTNCSVTAMAPHPVQNNPRLKQLKMIRIKHKAGKLLYHGRMRNGQIISSGLVMIPSPPKSRSTCRVPRFNDLSATPPTSIHAIRSPGTHKPSSIPTQLSTPGSSGTEKPSTPAQVSTPGSSGTPTSFRMSPLPEISPVVEFAPLDQQPSIETISGNDADADEGQNKGMSGPQPAPRRRLKNKFPYVNIRQYYKKWFAKPIENLLPEKVKPCSQISTSSDSIPITQSQIIQRSSLQLEKPEIESLPPILEPDVENLLPPELEPVIENLLPSALEPEIGRLSSRQELKSPIDLSDKLQDKEFKIPFIPIKKTQKRSHQRFLQTSLQAERGEQHCKISTPPTKPPRTSESNFLPVELPMDLTMPPLKEKDTTCDIPIEKKKAKNSSTTDYPRSETPLPSEPQVSPPMDFIPAQEQSTVNPKKKQQVCPQPEVNQEGKFSKGARQRLFDLYTEYTAAIMHEVGEQDREQNPDPRVEINQIRIAQKYFEKVFLPQLRSFISSAEIIAKISVLFNRIALHICTSTQPFCSNCGTAVGGRKCACYIGINTQELLTRIEKIFAKDPEFVEHGKQKIVEGYINKKYTNVGAMQGPPPTKRKENKTAKVDENITEVVIEQRKNQTVVVNRKPQNGQLNVFNKWKKYQVINID</sequence>
<keyword evidence="3" id="KW-0328">Glycosyltransferase</keyword>
<keyword evidence="7 11" id="KW-1133">Transmembrane helix</keyword>
<keyword evidence="8" id="KW-0333">Golgi apparatus</keyword>
<dbReference type="AlphaFoldDB" id="A0A226EGE0"/>
<evidence type="ECO:0000256" key="9">
    <source>
        <dbReference type="ARBA" id="ARBA00023136"/>
    </source>
</evidence>
<dbReference type="PANTHER" id="PTHR11214:SF314">
    <property type="entry name" value="HEXOSYLTRANSFERASE"/>
    <property type="match status" value="1"/>
</dbReference>
<accession>A0A226EGE0</accession>
<dbReference type="Proteomes" id="UP000198287">
    <property type="component" value="Unassembled WGS sequence"/>
</dbReference>
<feature type="region of interest" description="Disordered" evidence="10">
    <location>
        <begin position="725"/>
        <end position="746"/>
    </location>
</feature>
<dbReference type="OrthoDB" id="5512589at2759"/>
<evidence type="ECO:0000256" key="6">
    <source>
        <dbReference type="ARBA" id="ARBA00022968"/>
    </source>
</evidence>
<feature type="compositionally biased region" description="Low complexity" evidence="10">
    <location>
        <begin position="515"/>
        <end position="525"/>
    </location>
</feature>
<organism evidence="12 13">
    <name type="scientific">Folsomia candida</name>
    <name type="common">Springtail</name>
    <dbReference type="NCBI Taxonomy" id="158441"/>
    <lineage>
        <taxon>Eukaryota</taxon>
        <taxon>Metazoa</taxon>
        <taxon>Ecdysozoa</taxon>
        <taxon>Arthropoda</taxon>
        <taxon>Hexapoda</taxon>
        <taxon>Collembola</taxon>
        <taxon>Entomobryomorpha</taxon>
        <taxon>Isotomoidea</taxon>
        <taxon>Isotomidae</taxon>
        <taxon>Proisotominae</taxon>
        <taxon>Folsomia</taxon>
    </lineage>
</organism>
<dbReference type="Gene3D" id="3.90.550.50">
    <property type="match status" value="1"/>
</dbReference>
<feature type="region of interest" description="Disordered" evidence="10">
    <location>
        <begin position="548"/>
        <end position="577"/>
    </location>
</feature>
<dbReference type="Pfam" id="PF01762">
    <property type="entry name" value="Galactosyl_T"/>
    <property type="match status" value="1"/>
</dbReference>
<keyword evidence="9 11" id="KW-0472">Membrane</keyword>
<feature type="compositionally biased region" description="Polar residues" evidence="10">
    <location>
        <begin position="489"/>
        <end position="514"/>
    </location>
</feature>
<comment type="caution">
    <text evidence="12">The sequence shown here is derived from an EMBL/GenBank/DDBJ whole genome shotgun (WGS) entry which is preliminary data.</text>
</comment>
<name>A0A226EGE0_FOLCA</name>
<evidence type="ECO:0000256" key="1">
    <source>
        <dbReference type="ARBA" id="ARBA00004323"/>
    </source>
</evidence>
<feature type="transmembrane region" description="Helical" evidence="11">
    <location>
        <begin position="29"/>
        <end position="48"/>
    </location>
</feature>
<evidence type="ECO:0000256" key="11">
    <source>
        <dbReference type="SAM" id="Phobius"/>
    </source>
</evidence>
<dbReference type="InterPro" id="IPR002659">
    <property type="entry name" value="Glyco_trans_31"/>
</dbReference>
<proteinExistence type="inferred from homology"/>
<protein>
    <submittedName>
        <fullName evidence="12">Uncharacterized protein</fullName>
    </submittedName>
</protein>
<dbReference type="PANTHER" id="PTHR11214">
    <property type="entry name" value="BETA-1,3-N-ACETYLGLUCOSAMINYLTRANSFERASE"/>
    <property type="match status" value="1"/>
</dbReference>
<dbReference type="GO" id="GO:0000139">
    <property type="term" value="C:Golgi membrane"/>
    <property type="evidence" value="ECO:0007669"/>
    <property type="project" value="UniProtKB-SubCell"/>
</dbReference>
<evidence type="ECO:0000313" key="13">
    <source>
        <dbReference type="Proteomes" id="UP000198287"/>
    </source>
</evidence>
<feature type="region of interest" description="Disordered" evidence="10">
    <location>
        <begin position="451"/>
        <end position="530"/>
    </location>
</feature>
<dbReference type="GO" id="GO:0006493">
    <property type="term" value="P:protein O-linked glycosylation"/>
    <property type="evidence" value="ECO:0007669"/>
    <property type="project" value="TreeGrafter"/>
</dbReference>
<evidence type="ECO:0000256" key="7">
    <source>
        <dbReference type="ARBA" id="ARBA00022989"/>
    </source>
</evidence>
<keyword evidence="6" id="KW-0735">Signal-anchor</keyword>
<evidence type="ECO:0000313" key="12">
    <source>
        <dbReference type="EMBL" id="OXA56632.1"/>
    </source>
</evidence>
<keyword evidence="4" id="KW-0808">Transferase</keyword>
<evidence type="ECO:0000256" key="2">
    <source>
        <dbReference type="ARBA" id="ARBA00008661"/>
    </source>
</evidence>
<keyword evidence="5 11" id="KW-0812">Transmembrane</keyword>
<feature type="region of interest" description="Disordered" evidence="10">
    <location>
        <begin position="775"/>
        <end position="800"/>
    </location>
</feature>
<comment type="subcellular location">
    <subcellularLocation>
        <location evidence="1">Golgi apparatus membrane</location>
        <topology evidence="1">Single-pass type II membrane protein</topology>
    </subcellularLocation>
</comment>